<comment type="subcellular location">
    <subcellularLocation>
        <location evidence="1">Nucleus</location>
    </subcellularLocation>
</comment>
<dbReference type="AlphaFoldDB" id="A0AAD6N3P6"/>
<accession>A0AAD6N3P6</accession>
<dbReference type="InterPro" id="IPR001138">
    <property type="entry name" value="Zn2Cys6_DnaBD"/>
</dbReference>
<keyword evidence="11" id="KW-1185">Reference proteome</keyword>
<dbReference type="CDD" id="cd12148">
    <property type="entry name" value="fungal_TF_MHR"/>
    <property type="match status" value="1"/>
</dbReference>
<dbReference type="EMBL" id="JAQJZL010000015">
    <property type="protein sequence ID" value="KAJ6026831.1"/>
    <property type="molecule type" value="Genomic_DNA"/>
</dbReference>
<dbReference type="GO" id="GO:0005634">
    <property type="term" value="C:nucleus"/>
    <property type="evidence" value="ECO:0007669"/>
    <property type="project" value="UniProtKB-SubCell"/>
</dbReference>
<dbReference type="Pfam" id="PF00172">
    <property type="entry name" value="Zn_clus"/>
    <property type="match status" value="1"/>
</dbReference>
<evidence type="ECO:0000256" key="3">
    <source>
        <dbReference type="ARBA" id="ARBA00022833"/>
    </source>
</evidence>
<name>A0AAD6N3P6_PENCN</name>
<reference evidence="10" key="2">
    <citation type="submission" date="2023-01" db="EMBL/GenBank/DDBJ databases">
        <authorList>
            <person name="Petersen C."/>
        </authorList>
    </citation>
    <scope>NUCLEOTIDE SEQUENCE</scope>
    <source>
        <strain evidence="10">IBT 15450</strain>
    </source>
</reference>
<feature type="region of interest" description="Disordered" evidence="8">
    <location>
        <begin position="114"/>
        <end position="138"/>
    </location>
</feature>
<reference evidence="10" key="1">
    <citation type="journal article" date="2023" name="IMA Fungus">
        <title>Comparative genomic study of the Penicillium genus elucidates a diverse pangenome and 15 lateral gene transfer events.</title>
        <authorList>
            <person name="Petersen C."/>
            <person name="Sorensen T."/>
            <person name="Nielsen M.R."/>
            <person name="Sondergaard T.E."/>
            <person name="Sorensen J.L."/>
            <person name="Fitzpatrick D.A."/>
            <person name="Frisvad J.C."/>
            <person name="Nielsen K.L."/>
        </authorList>
    </citation>
    <scope>NUCLEOTIDE SEQUENCE</scope>
    <source>
        <strain evidence="10">IBT 15450</strain>
    </source>
</reference>
<evidence type="ECO:0000256" key="7">
    <source>
        <dbReference type="ARBA" id="ARBA00023242"/>
    </source>
</evidence>
<dbReference type="InterPro" id="IPR051089">
    <property type="entry name" value="prtT"/>
</dbReference>
<dbReference type="Proteomes" id="UP001219568">
    <property type="component" value="Unassembled WGS sequence"/>
</dbReference>
<evidence type="ECO:0000256" key="1">
    <source>
        <dbReference type="ARBA" id="ARBA00004123"/>
    </source>
</evidence>
<comment type="caution">
    <text evidence="10">The sequence shown here is derived from an EMBL/GenBank/DDBJ whole genome shotgun (WGS) entry which is preliminary data.</text>
</comment>
<dbReference type="PROSITE" id="PS00463">
    <property type="entry name" value="ZN2_CY6_FUNGAL_1"/>
    <property type="match status" value="1"/>
</dbReference>
<evidence type="ECO:0000256" key="4">
    <source>
        <dbReference type="ARBA" id="ARBA00023015"/>
    </source>
</evidence>
<sequence length="681" mass="77186">MDLGYRNILAPGPNYPPDFRSTLPRPLQRSSESCEMEKTPPVTGKRRGGSRKACNECKQQKLRCDIVQTPAASCSRCRRLGIECKIEQSFKRISKRRHNAEMEKEIADLRRRLGNGSDHEQTAEQEPHESHGGDDLSRCSEDVFARRDSAAVDRSRPVSVPIETHPSVATPLTMKRDGSIISQDEGHWRLEDISISKARIARLYDQYFTYYHPFLPLLNPPKPPEVYLHRCPLLAWTIICVASRRSPYEPGLLSALSGPFSRLLWSTITSVPQDYRVVKALCVLCTWPLPTTSQRTDATFMLSGLMMQIAMQLGLHRPVQAEEFTTFRMEVQGEALKDRLHTWVICNIVAQNVATGYGQPASTIYDWALEPASLRDADYRLPHDLAIRLRIEKFCDRVTKALYSSKPEPAEFVSADKLVVVQILESELREMEVEFGREISAINLIHLRAAELHFRYFMFLGSNARVDDLTKLYLATTSFLGRVLDLETSPGDLIGHSTNYILQMIVSAAFALMKLLKSSFSRHIDFNHGKLLFNGAISAIRRISVMDHDRPIRLADILAQMWNATSLEPAEEDALQLKVRCRMSMSHVYDTVWRWRQRFRPVKSFEEMQAAAIAANQDISTTTRPLTRPQDSSLEDSSLIMPAQFDEGGAFFSEAGFSEVFDSLNWVFDGIPDSFVAPPVL</sequence>
<keyword evidence="5" id="KW-0238">DNA-binding</keyword>
<dbReference type="GO" id="GO:0000976">
    <property type="term" value="F:transcription cis-regulatory region binding"/>
    <property type="evidence" value="ECO:0007669"/>
    <property type="project" value="TreeGrafter"/>
</dbReference>
<dbReference type="PANTHER" id="PTHR31845">
    <property type="entry name" value="FINGER DOMAIN PROTEIN, PUTATIVE-RELATED"/>
    <property type="match status" value="1"/>
</dbReference>
<evidence type="ECO:0000256" key="2">
    <source>
        <dbReference type="ARBA" id="ARBA00022723"/>
    </source>
</evidence>
<keyword evidence="7" id="KW-0539">Nucleus</keyword>
<proteinExistence type="predicted"/>
<dbReference type="Pfam" id="PF04082">
    <property type="entry name" value="Fungal_trans"/>
    <property type="match status" value="1"/>
</dbReference>
<dbReference type="FunFam" id="4.10.240.10:FF:000003">
    <property type="entry name" value="C6 transcription factor (Leu3)"/>
    <property type="match status" value="1"/>
</dbReference>
<keyword evidence="3" id="KW-0862">Zinc</keyword>
<evidence type="ECO:0000256" key="8">
    <source>
        <dbReference type="SAM" id="MobiDB-lite"/>
    </source>
</evidence>
<dbReference type="GO" id="GO:0001216">
    <property type="term" value="F:DNA-binding transcription activator activity"/>
    <property type="evidence" value="ECO:0007669"/>
    <property type="project" value="UniProtKB-ARBA"/>
</dbReference>
<keyword evidence="2" id="KW-0479">Metal-binding</keyword>
<dbReference type="Gene3D" id="4.10.240.10">
    <property type="entry name" value="Zn(2)-C6 fungal-type DNA-binding domain"/>
    <property type="match status" value="1"/>
</dbReference>
<evidence type="ECO:0000256" key="6">
    <source>
        <dbReference type="ARBA" id="ARBA00023163"/>
    </source>
</evidence>
<dbReference type="SMART" id="SM00066">
    <property type="entry name" value="GAL4"/>
    <property type="match status" value="1"/>
</dbReference>
<dbReference type="GO" id="GO:0006351">
    <property type="term" value="P:DNA-templated transcription"/>
    <property type="evidence" value="ECO:0007669"/>
    <property type="project" value="InterPro"/>
</dbReference>
<dbReference type="PROSITE" id="PS50048">
    <property type="entry name" value="ZN2_CY6_FUNGAL_2"/>
    <property type="match status" value="1"/>
</dbReference>
<feature type="domain" description="Zn(2)-C6 fungal-type" evidence="9">
    <location>
        <begin position="53"/>
        <end position="86"/>
    </location>
</feature>
<keyword evidence="4" id="KW-0805">Transcription regulation</keyword>
<dbReference type="CDD" id="cd00067">
    <property type="entry name" value="GAL4"/>
    <property type="match status" value="1"/>
</dbReference>
<dbReference type="GO" id="GO:0008270">
    <property type="term" value="F:zinc ion binding"/>
    <property type="evidence" value="ECO:0007669"/>
    <property type="project" value="InterPro"/>
</dbReference>
<evidence type="ECO:0000313" key="10">
    <source>
        <dbReference type="EMBL" id="KAJ6026831.1"/>
    </source>
</evidence>
<keyword evidence="6" id="KW-0804">Transcription</keyword>
<evidence type="ECO:0000313" key="11">
    <source>
        <dbReference type="Proteomes" id="UP001219568"/>
    </source>
</evidence>
<dbReference type="SUPFAM" id="SSF57701">
    <property type="entry name" value="Zn2/Cys6 DNA-binding domain"/>
    <property type="match status" value="1"/>
</dbReference>
<gene>
    <name evidence="10" type="ORF">N7460_011648</name>
</gene>
<dbReference type="PANTHER" id="PTHR31845:SF21">
    <property type="entry name" value="REGULATORY PROTEIN LEU3"/>
    <property type="match status" value="1"/>
</dbReference>
<dbReference type="InterPro" id="IPR007219">
    <property type="entry name" value="XnlR_reg_dom"/>
</dbReference>
<dbReference type="GO" id="GO:0000981">
    <property type="term" value="F:DNA-binding transcription factor activity, RNA polymerase II-specific"/>
    <property type="evidence" value="ECO:0007669"/>
    <property type="project" value="InterPro"/>
</dbReference>
<organism evidence="10 11">
    <name type="scientific">Penicillium canescens</name>
    <dbReference type="NCBI Taxonomy" id="5083"/>
    <lineage>
        <taxon>Eukaryota</taxon>
        <taxon>Fungi</taxon>
        <taxon>Dikarya</taxon>
        <taxon>Ascomycota</taxon>
        <taxon>Pezizomycotina</taxon>
        <taxon>Eurotiomycetes</taxon>
        <taxon>Eurotiomycetidae</taxon>
        <taxon>Eurotiales</taxon>
        <taxon>Aspergillaceae</taxon>
        <taxon>Penicillium</taxon>
    </lineage>
</organism>
<dbReference type="InterPro" id="IPR036864">
    <property type="entry name" value="Zn2-C6_fun-type_DNA-bd_sf"/>
</dbReference>
<feature type="region of interest" description="Disordered" evidence="8">
    <location>
        <begin position="14"/>
        <end position="50"/>
    </location>
</feature>
<evidence type="ECO:0000256" key="5">
    <source>
        <dbReference type="ARBA" id="ARBA00023125"/>
    </source>
</evidence>
<protein>
    <recommendedName>
        <fullName evidence="9">Zn(2)-C6 fungal-type domain-containing protein</fullName>
    </recommendedName>
</protein>
<evidence type="ECO:0000259" key="9">
    <source>
        <dbReference type="PROSITE" id="PS50048"/>
    </source>
</evidence>